<dbReference type="PANTHER" id="PTHR21240">
    <property type="entry name" value="2-AMINO-3-CARBOXYLMUCONATE-6-SEMIALDEHYDE DECARBOXYLASE"/>
    <property type="match status" value="1"/>
</dbReference>
<protein>
    <submittedName>
        <fullName evidence="3">Amidohydrolase family protein</fullName>
    </submittedName>
</protein>
<reference evidence="3" key="1">
    <citation type="journal article" date="2021" name="PeerJ">
        <title>Extensive microbial diversity within the chicken gut microbiome revealed by metagenomics and culture.</title>
        <authorList>
            <person name="Gilroy R."/>
            <person name="Ravi A."/>
            <person name="Getino M."/>
            <person name="Pursley I."/>
            <person name="Horton D.L."/>
            <person name="Alikhan N.F."/>
            <person name="Baker D."/>
            <person name="Gharbi K."/>
            <person name="Hall N."/>
            <person name="Watson M."/>
            <person name="Adriaenssens E.M."/>
            <person name="Foster-Nyarko E."/>
            <person name="Jarju S."/>
            <person name="Secka A."/>
            <person name="Antonio M."/>
            <person name="Oren A."/>
            <person name="Chaudhuri R.R."/>
            <person name="La Ragione R."/>
            <person name="Hildebrand F."/>
            <person name="Pallen M.J."/>
        </authorList>
    </citation>
    <scope>NUCLEOTIDE SEQUENCE</scope>
    <source>
        <strain evidence="3">ChiSjej5B23-16112</strain>
    </source>
</reference>
<dbReference type="Proteomes" id="UP000769156">
    <property type="component" value="Unassembled WGS sequence"/>
</dbReference>
<comment type="caution">
    <text evidence="3">The sequence shown here is derived from an EMBL/GenBank/DDBJ whole genome shotgun (WGS) entry which is preliminary data.</text>
</comment>
<accession>A0A921HZT9</accession>
<feature type="domain" description="Amidohydrolase-related" evidence="2">
    <location>
        <begin position="2"/>
        <end position="263"/>
    </location>
</feature>
<sequence length="265" mass="30152">MIDFHTHIFPEKIADKTLEFLAARCHISPYTNGMADGLRASTREAELSFSIVLPVVTKPSQFDSINRFALQMQDPGDGLLSFGGIHPDNEDYRAKLRYIKDAGLKGIKLHPDYQGVMIDDIRFKRIISYATELGLIISVHAGFDPGYSECVHCPPKLARDMIHDVQPERLVLAHMGGYRRWDEVEEYLVGEPVWFDTAAVLGEIPDQQFIRIVQNQGADRILFATDSPWAGQKEFVQYIKELPLTEEEQDRIFRFNALELLGLSE</sequence>
<dbReference type="GO" id="GO:0019748">
    <property type="term" value="P:secondary metabolic process"/>
    <property type="evidence" value="ECO:0007669"/>
    <property type="project" value="TreeGrafter"/>
</dbReference>
<name>A0A921HZT9_9FIRM</name>
<keyword evidence="1" id="KW-0456">Lyase</keyword>
<dbReference type="Gene3D" id="3.20.20.140">
    <property type="entry name" value="Metal-dependent hydrolases"/>
    <property type="match status" value="1"/>
</dbReference>
<dbReference type="EMBL" id="DYVY01000061">
    <property type="protein sequence ID" value="HJF93900.1"/>
    <property type="molecule type" value="Genomic_DNA"/>
</dbReference>
<dbReference type="PANTHER" id="PTHR21240:SF28">
    <property type="entry name" value="ISO-OROTATE DECARBOXYLASE (EUROFUNG)"/>
    <property type="match status" value="1"/>
</dbReference>
<evidence type="ECO:0000313" key="3">
    <source>
        <dbReference type="EMBL" id="HJF93900.1"/>
    </source>
</evidence>
<reference evidence="3" key="2">
    <citation type="submission" date="2021-09" db="EMBL/GenBank/DDBJ databases">
        <authorList>
            <person name="Gilroy R."/>
        </authorList>
    </citation>
    <scope>NUCLEOTIDE SEQUENCE</scope>
    <source>
        <strain evidence="3">ChiSjej5B23-16112</strain>
    </source>
</reference>
<dbReference type="SUPFAM" id="SSF51556">
    <property type="entry name" value="Metallo-dependent hydrolases"/>
    <property type="match status" value="1"/>
</dbReference>
<dbReference type="InterPro" id="IPR006680">
    <property type="entry name" value="Amidohydro-rel"/>
</dbReference>
<dbReference type="GO" id="GO:0016787">
    <property type="term" value="F:hydrolase activity"/>
    <property type="evidence" value="ECO:0007669"/>
    <property type="project" value="InterPro"/>
</dbReference>
<evidence type="ECO:0000256" key="1">
    <source>
        <dbReference type="ARBA" id="ARBA00023239"/>
    </source>
</evidence>
<proteinExistence type="predicted"/>
<dbReference type="GO" id="GO:0016831">
    <property type="term" value="F:carboxy-lyase activity"/>
    <property type="evidence" value="ECO:0007669"/>
    <property type="project" value="InterPro"/>
</dbReference>
<gene>
    <name evidence="3" type="ORF">K8V82_03815</name>
</gene>
<evidence type="ECO:0000259" key="2">
    <source>
        <dbReference type="Pfam" id="PF04909"/>
    </source>
</evidence>
<dbReference type="GO" id="GO:0005737">
    <property type="term" value="C:cytoplasm"/>
    <property type="evidence" value="ECO:0007669"/>
    <property type="project" value="TreeGrafter"/>
</dbReference>
<dbReference type="InterPro" id="IPR032465">
    <property type="entry name" value="ACMSD"/>
</dbReference>
<dbReference type="Pfam" id="PF04909">
    <property type="entry name" value="Amidohydro_2"/>
    <property type="match status" value="1"/>
</dbReference>
<dbReference type="InterPro" id="IPR032466">
    <property type="entry name" value="Metal_Hydrolase"/>
</dbReference>
<dbReference type="AlphaFoldDB" id="A0A921HZT9"/>
<organism evidence="3 4">
    <name type="scientific">Lachnoclostridium phocaeense</name>
    <dbReference type="NCBI Taxonomy" id="1871021"/>
    <lineage>
        <taxon>Bacteria</taxon>
        <taxon>Bacillati</taxon>
        <taxon>Bacillota</taxon>
        <taxon>Clostridia</taxon>
        <taxon>Lachnospirales</taxon>
        <taxon>Lachnospiraceae</taxon>
    </lineage>
</organism>
<evidence type="ECO:0000313" key="4">
    <source>
        <dbReference type="Proteomes" id="UP000769156"/>
    </source>
</evidence>